<dbReference type="Gene3D" id="3.10.20.70">
    <property type="entry name" value="Glutamine synthetase, N-terminal domain"/>
    <property type="match status" value="1"/>
</dbReference>
<comment type="similarity">
    <text evidence="2 7 8">Belongs to the glutamine synthetase family.</text>
</comment>
<dbReference type="PANTHER" id="PTHR43785">
    <property type="entry name" value="GAMMA-GLUTAMYLPUTRESCINE SYNTHETASE"/>
    <property type="match status" value="1"/>
</dbReference>
<dbReference type="PANTHER" id="PTHR43785:SF3">
    <property type="entry name" value="GS CATALYTIC DOMAIN-CONTAINING PROTEIN"/>
    <property type="match status" value="1"/>
</dbReference>
<organism evidence="11 12">
    <name type="scientific">Tepidicella xavieri</name>
    <dbReference type="NCBI Taxonomy" id="360241"/>
    <lineage>
        <taxon>Bacteria</taxon>
        <taxon>Pseudomonadati</taxon>
        <taxon>Pseudomonadota</taxon>
        <taxon>Betaproteobacteria</taxon>
        <taxon>Burkholderiales</taxon>
        <taxon>Tepidicella</taxon>
    </lineage>
</organism>
<keyword evidence="3" id="KW-0436">Ligase</keyword>
<dbReference type="GO" id="GO:0005524">
    <property type="term" value="F:ATP binding"/>
    <property type="evidence" value="ECO:0007669"/>
    <property type="project" value="UniProtKB-KW"/>
</dbReference>
<evidence type="ECO:0000256" key="8">
    <source>
        <dbReference type="RuleBase" id="RU000384"/>
    </source>
</evidence>
<keyword evidence="6" id="KW-0460">Magnesium</keyword>
<dbReference type="SUPFAM" id="SSF54368">
    <property type="entry name" value="Glutamine synthetase, N-terminal domain"/>
    <property type="match status" value="1"/>
</dbReference>
<feature type="domain" description="GS catalytic" evidence="10">
    <location>
        <begin position="121"/>
        <end position="455"/>
    </location>
</feature>
<evidence type="ECO:0000256" key="4">
    <source>
        <dbReference type="ARBA" id="ARBA00022741"/>
    </source>
</evidence>
<reference evidence="11 12" key="1">
    <citation type="submission" date="2019-03" db="EMBL/GenBank/DDBJ databases">
        <title>Genomic Encyclopedia of Type Strains, Phase IV (KMG-IV): sequencing the most valuable type-strain genomes for metagenomic binning, comparative biology and taxonomic classification.</title>
        <authorList>
            <person name="Goeker M."/>
        </authorList>
    </citation>
    <scope>NUCLEOTIDE SEQUENCE [LARGE SCALE GENOMIC DNA]</scope>
    <source>
        <strain evidence="11 12">DSM 19605</strain>
    </source>
</reference>
<dbReference type="InterPro" id="IPR027303">
    <property type="entry name" value="Gln_synth_gly_rich_site"/>
</dbReference>
<dbReference type="InterPro" id="IPR014746">
    <property type="entry name" value="Gln_synth/guanido_kin_cat_dom"/>
</dbReference>
<evidence type="ECO:0000313" key="11">
    <source>
        <dbReference type="EMBL" id="TDQ44494.1"/>
    </source>
</evidence>
<dbReference type="InterPro" id="IPR008146">
    <property type="entry name" value="Gln_synth_cat_dom"/>
</dbReference>
<gene>
    <name evidence="11" type="ORF">DFR43_103238</name>
</gene>
<feature type="domain" description="GS beta-grasp" evidence="9">
    <location>
        <begin position="22"/>
        <end position="114"/>
    </location>
</feature>
<dbReference type="SMART" id="SM01230">
    <property type="entry name" value="Gln-synt_C"/>
    <property type="match status" value="1"/>
</dbReference>
<evidence type="ECO:0000313" key="12">
    <source>
        <dbReference type="Proteomes" id="UP000295510"/>
    </source>
</evidence>
<evidence type="ECO:0000256" key="3">
    <source>
        <dbReference type="ARBA" id="ARBA00022598"/>
    </source>
</evidence>
<keyword evidence="12" id="KW-1185">Reference proteome</keyword>
<evidence type="ECO:0000256" key="1">
    <source>
        <dbReference type="ARBA" id="ARBA00001946"/>
    </source>
</evidence>
<dbReference type="PROSITE" id="PS51986">
    <property type="entry name" value="GS_BETA_GRASP"/>
    <property type="match status" value="1"/>
</dbReference>
<accession>A0A4R6UMN8</accession>
<dbReference type="FunFam" id="3.30.590.10:FF:000005">
    <property type="entry name" value="Probable glutamine synthetase"/>
    <property type="match status" value="1"/>
</dbReference>
<dbReference type="GO" id="GO:0006598">
    <property type="term" value="P:polyamine catabolic process"/>
    <property type="evidence" value="ECO:0007669"/>
    <property type="project" value="TreeGrafter"/>
</dbReference>
<evidence type="ECO:0000256" key="5">
    <source>
        <dbReference type="ARBA" id="ARBA00022840"/>
    </source>
</evidence>
<evidence type="ECO:0000259" key="9">
    <source>
        <dbReference type="PROSITE" id="PS51986"/>
    </source>
</evidence>
<dbReference type="SUPFAM" id="SSF55931">
    <property type="entry name" value="Glutamine synthetase/guanido kinase"/>
    <property type="match status" value="1"/>
</dbReference>
<dbReference type="Pfam" id="PF00120">
    <property type="entry name" value="Gln-synt_C"/>
    <property type="match status" value="1"/>
</dbReference>
<evidence type="ECO:0000256" key="6">
    <source>
        <dbReference type="ARBA" id="ARBA00022842"/>
    </source>
</evidence>
<dbReference type="InterPro" id="IPR036651">
    <property type="entry name" value="Gln_synt_N_sf"/>
</dbReference>
<dbReference type="OrthoDB" id="9807095at2"/>
<sequence length="455" mass="51654">MQHTTPHSFTELEHWLNERRVTEVECLVPDLTGVARGKILPREKFTEDRGMRLPHAIVAMSVTGEQPPSGPYYDVIEPTDRDMQLRPDPTTVRIVPWATDPTAQVIHDCFDAQGKLVPYAPRSVLRRVCDLYAAEGWDPVIAPELEFYLTARNTDSNVPLRPPIGRSGRAETSRQAYSIDAVNEFDPLFEEIYEYCHVMGLNVDTLIHEIGAGQMEINFFHDHPLGLADEVFFFKRTVREVALRHDMYATFMAKPIAGEPGSAMHMHQSVVRKDDGRNIFSNPDGSPSDAFFHYIGGLQKHVPTAMALVAPYVNSYRRLSRYTAAPINIEWGYDNRTVGIRSPISSPEARRLENRVIGADANPYLAMAMTLACGYLGMKNKIKPKPEMKGDAYLSPYALPRSLGEALDWLRRDTDLHEVLGKEFITVYTEIKELEFAEFMKVISPWEREHLLLHV</sequence>
<dbReference type="AlphaFoldDB" id="A0A4R6UMN8"/>
<protein>
    <submittedName>
        <fullName evidence="11">L-glutamine synthetase</fullName>
    </submittedName>
</protein>
<evidence type="ECO:0000256" key="2">
    <source>
        <dbReference type="ARBA" id="ARBA00009897"/>
    </source>
</evidence>
<keyword evidence="5" id="KW-0067">ATP-binding</keyword>
<dbReference type="PROSITE" id="PS51987">
    <property type="entry name" value="GS_CATALYTIC"/>
    <property type="match status" value="1"/>
</dbReference>
<comment type="caution">
    <text evidence="11">The sequence shown here is derived from an EMBL/GenBank/DDBJ whole genome shotgun (WGS) entry which is preliminary data.</text>
</comment>
<keyword evidence="4" id="KW-0547">Nucleotide-binding</keyword>
<dbReference type="GO" id="GO:0006542">
    <property type="term" value="P:glutamine biosynthetic process"/>
    <property type="evidence" value="ECO:0007669"/>
    <property type="project" value="InterPro"/>
</dbReference>
<comment type="cofactor">
    <cofactor evidence="1">
        <name>Mg(2+)</name>
        <dbReference type="ChEBI" id="CHEBI:18420"/>
    </cofactor>
</comment>
<dbReference type="InterPro" id="IPR008147">
    <property type="entry name" value="Gln_synt_N"/>
</dbReference>
<dbReference type="GO" id="GO:0004356">
    <property type="term" value="F:glutamine synthetase activity"/>
    <property type="evidence" value="ECO:0007669"/>
    <property type="project" value="InterPro"/>
</dbReference>
<evidence type="ECO:0000259" key="10">
    <source>
        <dbReference type="PROSITE" id="PS51987"/>
    </source>
</evidence>
<dbReference type="PROSITE" id="PS00181">
    <property type="entry name" value="GLNA_ATP"/>
    <property type="match status" value="1"/>
</dbReference>
<dbReference type="EMBL" id="SNYL01000003">
    <property type="protein sequence ID" value="TDQ44494.1"/>
    <property type="molecule type" value="Genomic_DNA"/>
</dbReference>
<dbReference type="Proteomes" id="UP000295510">
    <property type="component" value="Unassembled WGS sequence"/>
</dbReference>
<name>A0A4R6UMN8_9BURK</name>
<dbReference type="Gene3D" id="3.30.590.10">
    <property type="entry name" value="Glutamine synthetase/guanido kinase, catalytic domain"/>
    <property type="match status" value="1"/>
</dbReference>
<evidence type="ECO:0000256" key="7">
    <source>
        <dbReference type="PROSITE-ProRule" id="PRU01330"/>
    </source>
</evidence>
<dbReference type="RefSeq" id="WP_133596086.1">
    <property type="nucleotide sequence ID" value="NZ_SNYL01000003.1"/>
</dbReference>
<proteinExistence type="inferred from homology"/>